<keyword evidence="5" id="KW-1185">Reference proteome</keyword>
<protein>
    <submittedName>
        <fullName evidence="4">Ferredoxin--NADP+ reductase</fullName>
    </submittedName>
</protein>
<accession>A0A5S4ZS02</accession>
<dbReference type="PANTHER" id="PTHR43513">
    <property type="entry name" value="DIHYDROOROTATE DEHYDROGENASE B (NAD(+)), ELECTRON TRANSFER SUBUNIT"/>
    <property type="match status" value="1"/>
</dbReference>
<keyword evidence="2" id="KW-0411">Iron-sulfur</keyword>
<dbReference type="SUPFAM" id="SSF63380">
    <property type="entry name" value="Riboflavin synthase domain-like"/>
    <property type="match status" value="1"/>
</dbReference>
<organism evidence="4 5">
    <name type="scientific">Desulfallas thermosapovorans DSM 6562</name>
    <dbReference type="NCBI Taxonomy" id="1121431"/>
    <lineage>
        <taxon>Bacteria</taxon>
        <taxon>Bacillati</taxon>
        <taxon>Bacillota</taxon>
        <taxon>Clostridia</taxon>
        <taxon>Eubacteriales</taxon>
        <taxon>Desulfallaceae</taxon>
        <taxon>Desulfallas</taxon>
    </lineage>
</organism>
<feature type="binding site" evidence="1">
    <location>
        <begin position="73"/>
        <end position="75"/>
    </location>
    <ligand>
        <name>FAD</name>
        <dbReference type="ChEBI" id="CHEBI:57692"/>
    </ligand>
</feature>
<dbReference type="SUPFAM" id="SSF52343">
    <property type="entry name" value="Ferredoxin reductase-like, C-terminal NADP-linked domain"/>
    <property type="match status" value="1"/>
</dbReference>
<dbReference type="InterPro" id="IPR012165">
    <property type="entry name" value="Cyt_c3_hydrogenase_gsu"/>
</dbReference>
<dbReference type="CDD" id="cd06219">
    <property type="entry name" value="DHOD_e_trans_like1"/>
    <property type="match status" value="1"/>
</dbReference>
<keyword evidence="2" id="KW-0479">Metal-binding</keyword>
<dbReference type="NCBIfam" id="NF004862">
    <property type="entry name" value="PRK06222.1"/>
    <property type="match status" value="1"/>
</dbReference>
<dbReference type="EMBL" id="VNHM01000007">
    <property type="protein sequence ID" value="TYO95626.1"/>
    <property type="molecule type" value="Genomic_DNA"/>
</dbReference>
<name>A0A5S4ZS02_9FIRM</name>
<proteinExistence type="predicted"/>
<feature type="binding site" evidence="2">
    <location>
        <position position="238"/>
    </location>
    <ligand>
        <name>[2Fe-2S] cluster</name>
        <dbReference type="ChEBI" id="CHEBI:190135"/>
    </ligand>
</feature>
<dbReference type="AlphaFoldDB" id="A0A5S4ZS02"/>
<dbReference type="PROSITE" id="PS51384">
    <property type="entry name" value="FAD_FR"/>
    <property type="match status" value="1"/>
</dbReference>
<keyword evidence="2" id="KW-0001">2Fe-2S</keyword>
<evidence type="ECO:0000256" key="2">
    <source>
        <dbReference type="PIRSR" id="PIRSR006816-2"/>
    </source>
</evidence>
<keyword evidence="1" id="KW-0274">FAD</keyword>
<evidence type="ECO:0000259" key="3">
    <source>
        <dbReference type="PROSITE" id="PS51384"/>
    </source>
</evidence>
<keyword evidence="2" id="KW-0408">Iron</keyword>
<dbReference type="GO" id="GO:0046872">
    <property type="term" value="F:metal ion binding"/>
    <property type="evidence" value="ECO:0007669"/>
    <property type="project" value="UniProtKB-KW"/>
</dbReference>
<gene>
    <name evidence="4" type="ORF">LX24_01589</name>
</gene>
<dbReference type="Gene3D" id="2.40.30.10">
    <property type="entry name" value="Translation factors"/>
    <property type="match status" value="1"/>
</dbReference>
<dbReference type="InterPro" id="IPR050353">
    <property type="entry name" value="PyrK_electron_transfer"/>
</dbReference>
<dbReference type="GO" id="GO:0051537">
    <property type="term" value="F:2 iron, 2 sulfur cluster binding"/>
    <property type="evidence" value="ECO:0007669"/>
    <property type="project" value="UniProtKB-KW"/>
</dbReference>
<comment type="cofactor">
    <cofactor evidence="2">
        <name>[2Fe-2S] cluster</name>
        <dbReference type="ChEBI" id="CHEBI:190135"/>
    </cofactor>
    <text evidence="2">Binds 1 [2Fe-2S] cluster per subunit.</text>
</comment>
<dbReference type="PANTHER" id="PTHR43513:SF3">
    <property type="entry name" value="DIHYDROOROTATE DEHYDROGENASE B (NAD(+)), ELECTRON TRANSFER SUBUNIT-RELATED"/>
    <property type="match status" value="1"/>
</dbReference>
<dbReference type="Gene3D" id="3.40.50.80">
    <property type="entry name" value="Nucleotide-binding domain of ferredoxin-NADP reductase (FNR) module"/>
    <property type="match status" value="1"/>
</dbReference>
<dbReference type="Proteomes" id="UP000323166">
    <property type="component" value="Unassembled WGS sequence"/>
</dbReference>
<reference evidence="4 5" key="1">
    <citation type="submission" date="2019-07" db="EMBL/GenBank/DDBJ databases">
        <title>Genomic Encyclopedia of Type Strains, Phase I: the one thousand microbial genomes (KMG-I) project.</title>
        <authorList>
            <person name="Kyrpides N."/>
        </authorList>
    </citation>
    <scope>NUCLEOTIDE SEQUENCE [LARGE SCALE GENOMIC DNA]</scope>
    <source>
        <strain evidence="4 5">DSM 6562</strain>
    </source>
</reference>
<dbReference type="InterPro" id="IPR039261">
    <property type="entry name" value="FNR_nucleotide-bd"/>
</dbReference>
<dbReference type="Pfam" id="PF00175">
    <property type="entry name" value="NAD_binding_1"/>
    <property type="match status" value="1"/>
</dbReference>
<dbReference type="Pfam" id="PF10418">
    <property type="entry name" value="DHODB_Fe-S_bind"/>
    <property type="match status" value="1"/>
</dbReference>
<comment type="cofactor">
    <cofactor evidence="1">
        <name>FAD</name>
        <dbReference type="ChEBI" id="CHEBI:57692"/>
    </cofactor>
    <text evidence="1">Binds 1 FAD per subunit.</text>
</comment>
<dbReference type="InterPro" id="IPR017938">
    <property type="entry name" value="Riboflavin_synthase-like_b-brl"/>
</dbReference>
<evidence type="ECO:0000256" key="1">
    <source>
        <dbReference type="PIRSR" id="PIRSR006816-1"/>
    </source>
</evidence>
<feature type="domain" description="FAD-binding FR-type" evidence="3">
    <location>
        <begin position="8"/>
        <end position="106"/>
    </location>
</feature>
<dbReference type="GO" id="GO:0016491">
    <property type="term" value="F:oxidoreductase activity"/>
    <property type="evidence" value="ECO:0007669"/>
    <property type="project" value="InterPro"/>
</dbReference>
<dbReference type="GO" id="GO:0006221">
    <property type="term" value="P:pyrimidine nucleotide biosynthetic process"/>
    <property type="evidence" value="ECO:0007669"/>
    <property type="project" value="InterPro"/>
</dbReference>
<evidence type="ECO:0000313" key="4">
    <source>
        <dbReference type="EMBL" id="TYO95626.1"/>
    </source>
</evidence>
<sequence length="294" mass="32230">MKKNEGGEWRDVFKILEKQVFSPIIKLFVIDAPKVAKSCQAGQFIILRIHEEGERIPLTIADFDREKGTVTIVFQEVGKTTKQLGAMEAGDYIKDFVGPLGEPTHIENVGNVVCVGGGVGVAPVHPIARAFKEAGNHVIGIMGARNKELMFWEDHMRAACSELLVTTDDGSYVRKGFVTDVLKEVIESKGKENIPLVIAIGPQPMMRAVCNMTKEYGIKTIVSLNALMVDGTGMCGCCRVSVGNETKFVCVDGPDFDGHQVDWAELSRRQVYFKAEEQKALEHHECKCGCGGGK</sequence>
<feature type="binding site" evidence="2">
    <location>
        <position position="235"/>
    </location>
    <ligand>
        <name>[2Fe-2S] cluster</name>
        <dbReference type="ChEBI" id="CHEBI:190135"/>
    </ligand>
</feature>
<dbReference type="InterPro" id="IPR019480">
    <property type="entry name" value="Dihydroorotate_DH_Fe-S-bd"/>
</dbReference>
<keyword evidence="1" id="KW-0285">Flavoprotein</keyword>
<feature type="binding site" evidence="2">
    <location>
        <position position="250"/>
    </location>
    <ligand>
        <name>[2Fe-2S] cluster</name>
        <dbReference type="ChEBI" id="CHEBI:190135"/>
    </ligand>
</feature>
<evidence type="ECO:0000313" key="5">
    <source>
        <dbReference type="Proteomes" id="UP000323166"/>
    </source>
</evidence>
<dbReference type="InterPro" id="IPR017927">
    <property type="entry name" value="FAD-bd_FR_type"/>
</dbReference>
<dbReference type="InterPro" id="IPR001433">
    <property type="entry name" value="OxRdtase_FAD/NAD-bd"/>
</dbReference>
<dbReference type="PIRSF" id="PIRSF006816">
    <property type="entry name" value="Cyc3_hyd_g"/>
    <property type="match status" value="1"/>
</dbReference>
<comment type="caution">
    <text evidence="4">The sequence shown here is derived from an EMBL/GenBank/DDBJ whole genome shotgun (WGS) entry which is preliminary data.</text>
</comment>
<dbReference type="GO" id="GO:0050660">
    <property type="term" value="F:flavin adenine dinucleotide binding"/>
    <property type="evidence" value="ECO:0007669"/>
    <property type="project" value="InterPro"/>
</dbReference>